<feature type="region of interest" description="Disordered" evidence="1">
    <location>
        <begin position="1"/>
        <end position="23"/>
    </location>
</feature>
<keyword evidence="3" id="KW-1185">Reference proteome</keyword>
<feature type="compositionally biased region" description="Low complexity" evidence="1">
    <location>
        <begin position="253"/>
        <end position="262"/>
    </location>
</feature>
<evidence type="ECO:0000256" key="1">
    <source>
        <dbReference type="SAM" id="MobiDB-lite"/>
    </source>
</evidence>
<gene>
    <name evidence="2" type="ORF">OS493_038305</name>
</gene>
<feature type="compositionally biased region" description="Basic residues" evidence="1">
    <location>
        <begin position="279"/>
        <end position="291"/>
    </location>
</feature>
<reference evidence="2" key="1">
    <citation type="submission" date="2023-01" db="EMBL/GenBank/DDBJ databases">
        <title>Genome assembly of the deep-sea coral Lophelia pertusa.</title>
        <authorList>
            <person name="Herrera S."/>
            <person name="Cordes E."/>
        </authorList>
    </citation>
    <scope>NUCLEOTIDE SEQUENCE</scope>
    <source>
        <strain evidence="2">USNM1676648</strain>
        <tissue evidence="2">Polyp</tissue>
    </source>
</reference>
<name>A0A9X0CUC4_9CNID</name>
<evidence type="ECO:0000313" key="3">
    <source>
        <dbReference type="Proteomes" id="UP001163046"/>
    </source>
</evidence>
<dbReference type="Proteomes" id="UP001163046">
    <property type="component" value="Unassembled WGS sequence"/>
</dbReference>
<dbReference type="EMBL" id="MU826441">
    <property type="protein sequence ID" value="KAJ7375881.1"/>
    <property type="molecule type" value="Genomic_DNA"/>
</dbReference>
<feature type="compositionally biased region" description="Basic residues" evidence="1">
    <location>
        <begin position="91"/>
        <end position="119"/>
    </location>
</feature>
<feature type="region of interest" description="Disordered" evidence="1">
    <location>
        <begin position="213"/>
        <end position="291"/>
    </location>
</feature>
<organism evidence="2 3">
    <name type="scientific">Desmophyllum pertusum</name>
    <dbReference type="NCBI Taxonomy" id="174260"/>
    <lineage>
        <taxon>Eukaryota</taxon>
        <taxon>Metazoa</taxon>
        <taxon>Cnidaria</taxon>
        <taxon>Anthozoa</taxon>
        <taxon>Hexacorallia</taxon>
        <taxon>Scleractinia</taxon>
        <taxon>Caryophylliina</taxon>
        <taxon>Caryophylliidae</taxon>
        <taxon>Desmophyllum</taxon>
    </lineage>
</organism>
<feature type="compositionally biased region" description="Low complexity" evidence="1">
    <location>
        <begin position="158"/>
        <end position="188"/>
    </location>
</feature>
<accession>A0A9X0CUC4</accession>
<sequence length="291" mass="33342">MRGITTTGKTATTRARVKTGKQVNKEEKRIAQEGYESFPTDTQHHGRHHYSFAQPTTWEERQETINMDEENQPLGPVFDKLSKETAATPKRNTHGNRRPTRGTRARGPNKSHAATRGKGHNPQNEHIYFKYVLLKTVISIQAFMWDNIQADDQQQDVTPPTTSRRQPSTSRARSAQRAGRSSQSPVVEETVDEEQEREEEEFQGLLTATLGKSARRTLVTQTETRRQRSTVDETEEEEEQLANLLNSTILGASQKKTQQQSTKCHDVQPMTDSAEEKRRWRKHLPNNRTKK</sequence>
<protein>
    <submittedName>
        <fullName evidence="2">Uncharacterized protein</fullName>
    </submittedName>
</protein>
<feature type="region of interest" description="Disordered" evidence="1">
    <location>
        <begin position="36"/>
        <end position="122"/>
    </location>
</feature>
<comment type="caution">
    <text evidence="2">The sequence shown here is derived from an EMBL/GenBank/DDBJ whole genome shotgun (WGS) entry which is preliminary data.</text>
</comment>
<feature type="region of interest" description="Disordered" evidence="1">
    <location>
        <begin position="151"/>
        <end position="201"/>
    </location>
</feature>
<dbReference type="AlphaFoldDB" id="A0A9X0CUC4"/>
<feature type="compositionally biased region" description="Low complexity" evidence="1">
    <location>
        <begin position="1"/>
        <end position="14"/>
    </location>
</feature>
<proteinExistence type="predicted"/>
<evidence type="ECO:0000313" key="2">
    <source>
        <dbReference type="EMBL" id="KAJ7375881.1"/>
    </source>
</evidence>
<feature type="compositionally biased region" description="Acidic residues" evidence="1">
    <location>
        <begin position="189"/>
        <end position="201"/>
    </location>
</feature>